<comment type="caution">
    <text evidence="2">The sequence shown here is derived from an EMBL/GenBank/DDBJ whole genome shotgun (WGS) entry which is preliminary data.</text>
</comment>
<accession>A0AA45HJ19</accession>
<dbReference type="AlphaFoldDB" id="A0AA45HJ19"/>
<organism evidence="2 3">
    <name type="scientific">Oceanotoga teriensis</name>
    <dbReference type="NCBI Taxonomy" id="515440"/>
    <lineage>
        <taxon>Bacteria</taxon>
        <taxon>Thermotogati</taxon>
        <taxon>Thermotogota</taxon>
        <taxon>Thermotogae</taxon>
        <taxon>Petrotogales</taxon>
        <taxon>Petrotogaceae</taxon>
        <taxon>Oceanotoga</taxon>
    </lineage>
</organism>
<dbReference type="Pfam" id="PF00795">
    <property type="entry name" value="CN_hydrolase"/>
    <property type="match status" value="1"/>
</dbReference>
<keyword evidence="3" id="KW-1185">Reference proteome</keyword>
<dbReference type="Gene3D" id="3.60.110.10">
    <property type="entry name" value="Carbon-nitrogen hydrolase"/>
    <property type="match status" value="1"/>
</dbReference>
<feature type="domain" description="CN hydrolase" evidence="1">
    <location>
        <begin position="1"/>
        <end position="232"/>
    </location>
</feature>
<dbReference type="InterPro" id="IPR003010">
    <property type="entry name" value="C-N_Hydrolase"/>
</dbReference>
<proteinExistence type="predicted"/>
<protein>
    <submittedName>
        <fullName evidence="2">Amidohydrolase</fullName>
    </submittedName>
</protein>
<reference evidence="2 3" key="1">
    <citation type="submission" date="2018-05" db="EMBL/GenBank/DDBJ databases">
        <title>Genomic Encyclopedia of Type Strains, Phase IV (KMG-IV): sequencing the most valuable type-strain genomes for metagenomic binning, comparative biology and taxonomic classification.</title>
        <authorList>
            <person name="Goeker M."/>
        </authorList>
    </citation>
    <scope>NUCLEOTIDE SEQUENCE [LARGE SCALE GENOMIC DNA]</scope>
    <source>
        <strain evidence="2 3">DSM 24906</strain>
    </source>
</reference>
<dbReference type="EMBL" id="QGGI01000006">
    <property type="protein sequence ID" value="PWJ95271.1"/>
    <property type="molecule type" value="Genomic_DNA"/>
</dbReference>
<dbReference type="PANTHER" id="PTHR23088">
    <property type="entry name" value="NITRILASE-RELATED"/>
    <property type="match status" value="1"/>
</dbReference>
<dbReference type="CDD" id="cd07197">
    <property type="entry name" value="nitrilase"/>
    <property type="match status" value="1"/>
</dbReference>
<gene>
    <name evidence="2" type="ORF">C7380_10679</name>
</gene>
<dbReference type="InterPro" id="IPR036526">
    <property type="entry name" value="C-N_Hydrolase_sf"/>
</dbReference>
<dbReference type="PROSITE" id="PS50263">
    <property type="entry name" value="CN_HYDROLASE"/>
    <property type="match status" value="1"/>
</dbReference>
<name>A0AA45HJ19_9BACT</name>
<evidence type="ECO:0000313" key="3">
    <source>
        <dbReference type="Proteomes" id="UP000245921"/>
    </source>
</evidence>
<sequence>MYSKFNDINQNLEKHIQYIKKAHENNCDTILFPELSLIGYDLNQISNYKNTYEQEQILKEQALKYQMNILYGTIHETNDKKYITHKLINKDKEEKIYKKIHLGKNEKKYFNEGNEIPIFQIQSKKEKISIAFGICYDMHFPELSSIYAKNNVKIIFSPHASYINANMRLKIWNKYMMARAYDNQLYIIACNNIFYKDDQILGGGIAVWNKKGEIEIKEETNKEKMIIHKINPFQYEGKRSNYLKDKKYELYKKYI</sequence>
<evidence type="ECO:0000259" key="1">
    <source>
        <dbReference type="PROSITE" id="PS50263"/>
    </source>
</evidence>
<evidence type="ECO:0000313" key="2">
    <source>
        <dbReference type="EMBL" id="PWJ95271.1"/>
    </source>
</evidence>
<dbReference type="Proteomes" id="UP000245921">
    <property type="component" value="Unassembled WGS sequence"/>
</dbReference>
<dbReference type="SUPFAM" id="SSF56317">
    <property type="entry name" value="Carbon-nitrogen hydrolase"/>
    <property type="match status" value="1"/>
</dbReference>
<dbReference type="PANTHER" id="PTHR23088:SF27">
    <property type="entry name" value="DEAMINATED GLUTATHIONE AMIDASE"/>
    <property type="match status" value="1"/>
</dbReference>